<evidence type="ECO:0000313" key="2">
    <source>
        <dbReference type="Proteomes" id="UP000504609"/>
    </source>
</evidence>
<gene>
    <name evidence="3" type="primary">LOC111445147</name>
</gene>
<feature type="compositionally biased region" description="Low complexity" evidence="1">
    <location>
        <begin position="182"/>
        <end position="191"/>
    </location>
</feature>
<feature type="region of interest" description="Disordered" evidence="1">
    <location>
        <begin position="136"/>
        <end position="194"/>
    </location>
</feature>
<proteinExistence type="predicted"/>
<feature type="region of interest" description="Disordered" evidence="1">
    <location>
        <begin position="54"/>
        <end position="94"/>
    </location>
</feature>
<organism evidence="2 3">
    <name type="scientific">Cucurbita moschata</name>
    <name type="common">Winter crookneck squash</name>
    <name type="synonym">Cucurbita pepo var. moschata</name>
    <dbReference type="NCBI Taxonomy" id="3662"/>
    <lineage>
        <taxon>Eukaryota</taxon>
        <taxon>Viridiplantae</taxon>
        <taxon>Streptophyta</taxon>
        <taxon>Embryophyta</taxon>
        <taxon>Tracheophyta</taxon>
        <taxon>Spermatophyta</taxon>
        <taxon>Magnoliopsida</taxon>
        <taxon>eudicotyledons</taxon>
        <taxon>Gunneridae</taxon>
        <taxon>Pentapetalae</taxon>
        <taxon>rosids</taxon>
        <taxon>fabids</taxon>
        <taxon>Cucurbitales</taxon>
        <taxon>Cucurbitaceae</taxon>
        <taxon>Cucurbiteae</taxon>
        <taxon>Cucurbita</taxon>
    </lineage>
</organism>
<dbReference type="PANTHER" id="PTHR33871">
    <property type="entry name" value="OS05G0503100 PROTEIN-RELATED"/>
    <property type="match status" value="1"/>
</dbReference>
<dbReference type="GeneID" id="111445147"/>
<name>A0A6J1FG04_CUCMO</name>
<dbReference type="Proteomes" id="UP000504609">
    <property type="component" value="Unplaced"/>
</dbReference>
<dbReference type="KEGG" id="cmos:111445147"/>
<protein>
    <submittedName>
        <fullName evidence="3">Uncharacterized protein LOC111445147</fullName>
    </submittedName>
</protein>
<evidence type="ECO:0000256" key="1">
    <source>
        <dbReference type="SAM" id="MobiDB-lite"/>
    </source>
</evidence>
<dbReference type="PANTHER" id="PTHR33871:SF18">
    <property type="entry name" value="F24J8.12 PROTEIN"/>
    <property type="match status" value="1"/>
</dbReference>
<sequence length="277" mass="29920">MGSCISKCKPKAIKPPPPPLFDFNNIVQDKLVVIPQPPPLAVAVTAASASAPSLSLSNKISPYPPSPSPSSSSTCLSSSTTTTTTNSSFSTASSRSPILPHDYFWSPYNQNPHVVRINSLKASTFSPPFNLVSPVVRQRIRHPSPQRVSRSTSTSTSTPQKRVRQASPSPVRQKSFRKEVQRPLSPSPSRRLSGEKCRVATGVITGASVKTIGRKSRSPARGCEMKKERITCIHRISSKIDEAAAREAVLNEGDLDSAAAMEDIDNPLISLDCFIFL</sequence>
<dbReference type="AlphaFoldDB" id="A0A6J1FG04"/>
<evidence type="ECO:0000313" key="3">
    <source>
        <dbReference type="RefSeq" id="XP_022939152.1"/>
    </source>
</evidence>
<accession>A0A6J1FG04</accession>
<reference evidence="3" key="1">
    <citation type="submission" date="2025-08" db="UniProtKB">
        <authorList>
            <consortium name="RefSeq"/>
        </authorList>
    </citation>
    <scope>IDENTIFICATION</scope>
    <source>
        <tissue evidence="3">Young leaves</tissue>
    </source>
</reference>
<feature type="compositionally biased region" description="Low complexity" evidence="1">
    <location>
        <begin position="69"/>
        <end position="94"/>
    </location>
</feature>
<dbReference type="RefSeq" id="XP_022939152.1">
    <property type="nucleotide sequence ID" value="XM_023083384.1"/>
</dbReference>
<keyword evidence="2" id="KW-1185">Reference proteome</keyword>